<evidence type="ECO:0000313" key="2">
    <source>
        <dbReference type="Proteomes" id="UP001528673"/>
    </source>
</evidence>
<dbReference type="EMBL" id="JAQSIP010000002">
    <property type="protein sequence ID" value="MDD0837895.1"/>
    <property type="molecule type" value="Genomic_DNA"/>
</dbReference>
<protein>
    <submittedName>
        <fullName evidence="1">Uncharacterized protein</fullName>
    </submittedName>
</protein>
<evidence type="ECO:0000313" key="1">
    <source>
        <dbReference type="EMBL" id="MDD0837895.1"/>
    </source>
</evidence>
<keyword evidence="2" id="KW-1185">Reference proteome</keyword>
<gene>
    <name evidence="1" type="ORF">PSQ40_04855</name>
</gene>
<name>A0ABT5MV34_9BURK</name>
<comment type="caution">
    <text evidence="1">The sequence shown here is derived from an EMBL/GenBank/DDBJ whole genome shotgun (WGS) entry which is preliminary data.</text>
</comment>
<sequence>MTYGCYNRAPLGQLVIPAQDGHFTDGFTRYPKLKPIHFRMEKDCVYTTSELGKADKKCEGCRWRK</sequence>
<proteinExistence type="predicted"/>
<dbReference type="RefSeq" id="WP_273949210.1">
    <property type="nucleotide sequence ID" value="NZ_JAQSIP010000002.1"/>
</dbReference>
<organism evidence="1 2">
    <name type="scientific">Curvibacter cyanobacteriorum</name>
    <dbReference type="NCBI Taxonomy" id="3026422"/>
    <lineage>
        <taxon>Bacteria</taxon>
        <taxon>Pseudomonadati</taxon>
        <taxon>Pseudomonadota</taxon>
        <taxon>Betaproteobacteria</taxon>
        <taxon>Burkholderiales</taxon>
        <taxon>Comamonadaceae</taxon>
        <taxon>Curvibacter</taxon>
    </lineage>
</organism>
<reference evidence="1 2" key="1">
    <citation type="submission" date="2023-02" db="EMBL/GenBank/DDBJ databases">
        <title>Bacterial whole genomic sequence of Curvibacter sp. HBC61.</title>
        <authorList>
            <person name="Le V."/>
            <person name="Ko S.-R."/>
            <person name="Ahn C.-Y."/>
            <person name="Oh H.-M."/>
        </authorList>
    </citation>
    <scope>NUCLEOTIDE SEQUENCE [LARGE SCALE GENOMIC DNA]</scope>
    <source>
        <strain evidence="1 2">HBC61</strain>
    </source>
</reference>
<dbReference type="Proteomes" id="UP001528673">
    <property type="component" value="Unassembled WGS sequence"/>
</dbReference>
<accession>A0ABT5MV34</accession>